<organism evidence="2 3">
    <name type="scientific">Orbilia javanica</name>
    <dbReference type="NCBI Taxonomy" id="47235"/>
    <lineage>
        <taxon>Eukaryota</taxon>
        <taxon>Fungi</taxon>
        <taxon>Dikarya</taxon>
        <taxon>Ascomycota</taxon>
        <taxon>Pezizomycotina</taxon>
        <taxon>Orbiliomycetes</taxon>
        <taxon>Orbiliales</taxon>
        <taxon>Orbiliaceae</taxon>
        <taxon>Orbilia</taxon>
    </lineage>
</organism>
<feature type="region of interest" description="Disordered" evidence="1">
    <location>
        <begin position="1"/>
        <end position="30"/>
    </location>
</feature>
<feature type="compositionally biased region" description="Polar residues" evidence="1">
    <location>
        <begin position="1"/>
        <end position="10"/>
    </location>
</feature>
<keyword evidence="3" id="KW-1185">Reference proteome</keyword>
<gene>
    <name evidence="2" type="ORF">TWF718_006440</name>
</gene>
<reference evidence="2 3" key="1">
    <citation type="submission" date="2019-10" db="EMBL/GenBank/DDBJ databases">
        <authorList>
            <person name="Palmer J.M."/>
        </authorList>
    </citation>
    <scope>NUCLEOTIDE SEQUENCE [LARGE SCALE GENOMIC DNA]</scope>
    <source>
        <strain evidence="2 3">TWF718</strain>
    </source>
</reference>
<protein>
    <submittedName>
        <fullName evidence="2">Uncharacterized protein</fullName>
    </submittedName>
</protein>
<dbReference type="AlphaFoldDB" id="A0AAN8N0T1"/>
<feature type="compositionally biased region" description="Basic and acidic residues" evidence="1">
    <location>
        <begin position="112"/>
        <end position="133"/>
    </location>
</feature>
<feature type="compositionally biased region" description="Low complexity" evidence="1">
    <location>
        <begin position="11"/>
        <end position="25"/>
    </location>
</feature>
<dbReference type="EMBL" id="JAVHNR010000003">
    <property type="protein sequence ID" value="KAK6348652.1"/>
    <property type="molecule type" value="Genomic_DNA"/>
</dbReference>
<feature type="region of interest" description="Disordered" evidence="1">
    <location>
        <begin position="112"/>
        <end position="148"/>
    </location>
</feature>
<sequence length="148" mass="17252">MCSSMLSDSPSRQNSYSSYNGSSDRSSLDDRETVLSLNLKDDYLLPHSSCVLDIDDSKNQKVIERSSFFQAQENEEKINEVIGYYKEKYKMKYRSRYKWKYRELLKHMESKRGMPGKVKDTNSDTSPIRDRGQKAGVYQANKYRGNDS</sequence>
<dbReference type="Proteomes" id="UP001313282">
    <property type="component" value="Unassembled WGS sequence"/>
</dbReference>
<proteinExistence type="predicted"/>
<comment type="caution">
    <text evidence="2">The sequence shown here is derived from an EMBL/GenBank/DDBJ whole genome shotgun (WGS) entry which is preliminary data.</text>
</comment>
<evidence type="ECO:0000256" key="1">
    <source>
        <dbReference type="SAM" id="MobiDB-lite"/>
    </source>
</evidence>
<evidence type="ECO:0000313" key="3">
    <source>
        <dbReference type="Proteomes" id="UP001313282"/>
    </source>
</evidence>
<evidence type="ECO:0000313" key="2">
    <source>
        <dbReference type="EMBL" id="KAK6348652.1"/>
    </source>
</evidence>
<name>A0AAN8N0T1_9PEZI</name>
<accession>A0AAN8N0T1</accession>